<comment type="caution">
    <text evidence="4">The sequence shown here is derived from an EMBL/GenBank/DDBJ whole genome shotgun (WGS) entry which is preliminary data.</text>
</comment>
<dbReference type="GO" id="GO:0006397">
    <property type="term" value="P:mRNA processing"/>
    <property type="evidence" value="ECO:0007669"/>
    <property type="project" value="InterPro"/>
</dbReference>
<dbReference type="GO" id="GO:0003729">
    <property type="term" value="F:mRNA binding"/>
    <property type="evidence" value="ECO:0007669"/>
    <property type="project" value="TreeGrafter"/>
</dbReference>
<reference evidence="4" key="1">
    <citation type="submission" date="2022-10" db="EMBL/GenBank/DDBJ databases">
        <title>Adaptive evolution leads to modifications in subtelomeric GC content in a zoonotic Cryptosporidium species.</title>
        <authorList>
            <person name="Li J."/>
            <person name="Feng Y."/>
            <person name="Xiao L."/>
        </authorList>
    </citation>
    <scope>NUCLEOTIDE SEQUENCE</scope>
    <source>
        <strain evidence="4">33844</strain>
    </source>
</reference>
<dbReference type="Pfam" id="PF11262">
    <property type="entry name" value="Tho2"/>
    <property type="match status" value="1"/>
</dbReference>
<evidence type="ECO:0000256" key="1">
    <source>
        <dbReference type="SAM" id="MobiDB-lite"/>
    </source>
</evidence>
<gene>
    <name evidence="4" type="ORF">OJ253_923</name>
</gene>
<dbReference type="GO" id="GO:0006406">
    <property type="term" value="P:mRNA export from nucleus"/>
    <property type="evidence" value="ECO:0007669"/>
    <property type="project" value="InterPro"/>
</dbReference>
<feature type="region of interest" description="Disordered" evidence="1">
    <location>
        <begin position="1734"/>
        <end position="1758"/>
    </location>
</feature>
<feature type="domain" description="THO complex subunitTHOC2 N-terminal" evidence="3">
    <location>
        <begin position="848"/>
        <end position="900"/>
    </location>
</feature>
<proteinExistence type="predicted"/>
<dbReference type="InterPro" id="IPR040007">
    <property type="entry name" value="Tho2"/>
</dbReference>
<feature type="domain" description="THO complex subunitTHOC2 C-terminal" evidence="2">
    <location>
        <begin position="1199"/>
        <end position="1449"/>
    </location>
</feature>
<evidence type="ECO:0000259" key="3">
    <source>
        <dbReference type="Pfam" id="PF11732"/>
    </source>
</evidence>
<dbReference type="InterPro" id="IPR021418">
    <property type="entry name" value="THO_THOC2_C"/>
</dbReference>
<dbReference type="PANTHER" id="PTHR21597">
    <property type="entry name" value="THO2 PROTEIN"/>
    <property type="match status" value="1"/>
</dbReference>
<dbReference type="OrthoDB" id="29024at2759"/>
<organism evidence="4">
    <name type="scientific">Cryptosporidium canis</name>
    <dbReference type="NCBI Taxonomy" id="195482"/>
    <lineage>
        <taxon>Eukaryota</taxon>
        <taxon>Sar</taxon>
        <taxon>Alveolata</taxon>
        <taxon>Apicomplexa</taxon>
        <taxon>Conoidasida</taxon>
        <taxon>Coccidia</taxon>
        <taxon>Eucoccidiorida</taxon>
        <taxon>Eimeriorina</taxon>
        <taxon>Cryptosporidiidae</taxon>
        <taxon>Cryptosporidium</taxon>
    </lineage>
</organism>
<evidence type="ECO:0000259" key="2">
    <source>
        <dbReference type="Pfam" id="PF11262"/>
    </source>
</evidence>
<evidence type="ECO:0000313" key="4">
    <source>
        <dbReference type="EMBL" id="KAJ1611231.1"/>
    </source>
</evidence>
<accession>A0A9D5DM80</accession>
<dbReference type="Pfam" id="PF11732">
    <property type="entry name" value="Thoc2"/>
    <property type="match status" value="1"/>
</dbReference>
<protein>
    <submittedName>
        <fullName evidence="4">Giant membrane protein</fullName>
    </submittedName>
</protein>
<sequence length="1758" mass="205029">MSSDPVECDQSHRQNDDPFYNLAREYLPKGRTSIQAWNNEIRIRIQYELTNILPITFLSENIELIEQSQSKLQKIVLEILTSVFVYKEITFITAIEFLENCSIVSYLKVCKILGYSFVGIDELDIKEIPTDSLKCEFNKMITDPEMATNDRLPSFNFFVEEHITPFIMDAVWIIQMRNNNDESNKDSIWLDFIARLCRGNITSKERPLPSIPKSVKLASIKDVVSYLDLGKLDSMKITESLISPKFKLQQKYVRDRTRLCFTVDSFTTQRECLNGFSILSVLIKYFFDQIHSLSPSSVTELTSNYNSESCFLSKQNENSEKFTEVADQTKKYAKMFFSDDIIRYIWDVILRYDLSIQRSIGMIFEVFISNISNFLVTNRNSSYPDCHIFILLEILLDIFPKSIVNQSFIIFMEHISNILMNYKEYNTSNNANSINIGGDNYKNYPWIITEKKGFKDVIGLPFFILTSFLINKGFFELSQYLKERLIEWDEVFWSEFKTVKHIMKNMDESSNSIDYNDVFLPPKTLIIVDKIHKYYHLYFDSQITRIDEFNKDHELESLLKEILRNEQINDDVNFQSISVILSEHILPPSILFANALFACHFTNERFTNEELDLYCESIISKNSEIIQELTDITGMPFSMINLSSNILKKKVEIVIKDIKNKLGDGNSQHVPLLYKRFYLLIEWIGKYCKYYLFKKHPSCIPVLLELHWIFIKHFNQGNLSELFEAKESSSTIGFKDPPELLFEVSSCMIFPAISLLPMSPSIPEMLSNSIFNEIDIKYRYQIYRRLIVSSYNKYPMNYQWICAKKTLSKYLKGVTTDIVNRNDNKNPVYTKRRPPIQIRLLISNIIGLCYTNPLVVCDTVINQCNIYDNMIPLLVEIFGNNMDEICFDIMIFTIINFILSRPIHNIDCRSKSSDLNCSKFGNRGISKFTALLFTKRKIPRDILKNFLQTIIYRIDETFNKKEYTTLISNNFLDICFWRQFLETVLCTPMLDLSILTRKQIQCLAGGPLLFQLFISQYEDVKFGITDSQSFFNSILDNNSSPKQNNDMSISILRSGEIQCKDILFRISKLRSELLWDAPSNSNVDTKLLINLSDELHWCCIQNIEFLKRSFDSDSYRDFVLDISNTKYCYKNVIIQTFLYLDIPTGWSFLRYGIRKRCILQADTETSATEDGLMDIDSEALKCIRSYIVQENSQKFYKNEFCVNLYIMFWYLDLCDISFPYEHYSEKLFEIYSEIIDCKEKIDQILKQDICEHKTDATNKRHDPKYFLNPDNINILPGYFKSKTPISKQLKDTIKPHEKRIRRLYSCYNALAAEYIRHYKRYCFINEFTSSENGIGWLETGLNKYLSECAQLEVGEDITQSFMIWICKDFIAPRVIHSETDAIFSYLWIERFVLNVERGIFSSSRSMIESFLILLTKHISFLVRSSTPRESQLLGLFFNEIFSFIRRYSFDLKKSVHININHHQETTSATTHYNGAPNMEKLRPETNMIVKNTNKNLEIRDDIAIKAKGHSGTTEGKNANSELIEEQINEDQSMNQDKETIHDTRYKSHNKGPDKFDIVRERIYESSSAEIENCIGKDEHKEGSKRIIAESEFNLIYECEKNIMISLSLGLGLIPKRISGNSLEWVNTLSSVCMLSRLYESFPISSLTGDYLIKKLPNILEYVTNNHWNDLNLSITSLILKLKQCKVNWIGSRNGIDSFEQIGSVTCRSNVSNESSKKSTFRSISVNTSSLFTNADKKSESNSTRPEFKRQRLYTNECN</sequence>
<feature type="compositionally biased region" description="Basic and acidic residues" evidence="1">
    <location>
        <begin position="1734"/>
        <end position="1749"/>
    </location>
</feature>
<name>A0A9D5DM80_9CRYT</name>
<dbReference type="Proteomes" id="UP001067231">
    <property type="component" value="Unassembled WGS sequence"/>
</dbReference>
<dbReference type="InterPro" id="IPR021726">
    <property type="entry name" value="THO_THOC2_N"/>
</dbReference>
<dbReference type="PANTHER" id="PTHR21597:SF0">
    <property type="entry name" value="THO COMPLEX SUBUNIT 2"/>
    <property type="match status" value="1"/>
</dbReference>
<dbReference type="GO" id="GO:0000445">
    <property type="term" value="C:THO complex part of transcription export complex"/>
    <property type="evidence" value="ECO:0007669"/>
    <property type="project" value="TreeGrafter"/>
</dbReference>
<dbReference type="EMBL" id="JAPCXC010000017">
    <property type="protein sequence ID" value="KAJ1611231.1"/>
    <property type="molecule type" value="Genomic_DNA"/>
</dbReference>